<evidence type="ECO:0000256" key="4">
    <source>
        <dbReference type="ARBA" id="ARBA00023163"/>
    </source>
</evidence>
<dbReference type="InterPro" id="IPR036271">
    <property type="entry name" value="Tet_transcr_reg_TetR-rel_C_sf"/>
</dbReference>
<sequence>MNTITIRQRLNREQSREQTRERLLEAAHAVIIKKGFALASVEDITAAAGYSRGAFYSNFTDKTELFVELLRRETADIDRDFQQLLGAPLVDAAVLQEKIAGYYSRLYQDDMCSVLWLEAKVVAVRDAEFRATLSEFLKERHERLTEFVTTFFRLAKTPPAAPSHRIAIGLMALCEGMCFAHLCDPKRINDKTVEEVLSWFLKTVIAVPHPSPQTALAAPRVKTRVPAKRGGAAKAK</sequence>
<dbReference type="InterPro" id="IPR009057">
    <property type="entry name" value="Homeodomain-like_sf"/>
</dbReference>
<keyword evidence="4" id="KW-0804">Transcription</keyword>
<comment type="caution">
    <text evidence="7">The sequence shown here is derived from an EMBL/GenBank/DDBJ whole genome shotgun (WGS) entry which is preliminary data.</text>
</comment>
<keyword evidence="3 5" id="KW-0238">DNA-binding</keyword>
<feature type="domain" description="HTH tetR-type" evidence="6">
    <location>
        <begin position="17"/>
        <end position="77"/>
    </location>
</feature>
<dbReference type="PRINTS" id="PR00455">
    <property type="entry name" value="HTHTETR"/>
</dbReference>
<dbReference type="SUPFAM" id="SSF48498">
    <property type="entry name" value="Tetracyclin repressor-like, C-terminal domain"/>
    <property type="match status" value="1"/>
</dbReference>
<evidence type="ECO:0000256" key="3">
    <source>
        <dbReference type="ARBA" id="ARBA00023125"/>
    </source>
</evidence>
<dbReference type="EMBL" id="JACEZU010000002">
    <property type="protein sequence ID" value="MBA5686154.1"/>
    <property type="molecule type" value="Genomic_DNA"/>
</dbReference>
<evidence type="ECO:0000313" key="8">
    <source>
        <dbReference type="Proteomes" id="UP000573499"/>
    </source>
</evidence>
<proteinExistence type="predicted"/>
<dbReference type="PANTHER" id="PTHR47506:SF6">
    <property type="entry name" value="HTH-TYPE TRANSCRIPTIONAL REPRESSOR NEMR"/>
    <property type="match status" value="1"/>
</dbReference>
<dbReference type="SUPFAM" id="SSF46689">
    <property type="entry name" value="Homeodomain-like"/>
    <property type="match status" value="1"/>
</dbReference>
<dbReference type="InterPro" id="IPR039538">
    <property type="entry name" value="BetI_C"/>
</dbReference>
<dbReference type="Gene3D" id="1.10.357.10">
    <property type="entry name" value="Tetracycline Repressor, domain 2"/>
    <property type="match status" value="1"/>
</dbReference>
<evidence type="ECO:0000259" key="6">
    <source>
        <dbReference type="PROSITE" id="PS50977"/>
    </source>
</evidence>
<evidence type="ECO:0000313" key="7">
    <source>
        <dbReference type="EMBL" id="MBA5686154.1"/>
    </source>
</evidence>
<dbReference type="InterPro" id="IPR001647">
    <property type="entry name" value="HTH_TetR"/>
</dbReference>
<dbReference type="PANTHER" id="PTHR47506">
    <property type="entry name" value="TRANSCRIPTIONAL REGULATORY PROTEIN"/>
    <property type="match status" value="1"/>
</dbReference>
<evidence type="ECO:0000256" key="5">
    <source>
        <dbReference type="PROSITE-ProRule" id="PRU00335"/>
    </source>
</evidence>
<gene>
    <name evidence="7" type="ORF">H3H39_03700</name>
</gene>
<keyword evidence="8" id="KW-1185">Reference proteome</keyword>
<dbReference type="Pfam" id="PF00440">
    <property type="entry name" value="TetR_N"/>
    <property type="match status" value="1"/>
</dbReference>
<accession>A0A7W2F6U7</accession>
<feature type="DNA-binding region" description="H-T-H motif" evidence="5">
    <location>
        <begin position="40"/>
        <end position="59"/>
    </location>
</feature>
<evidence type="ECO:0000256" key="1">
    <source>
        <dbReference type="ARBA" id="ARBA00022491"/>
    </source>
</evidence>
<reference evidence="7 8" key="1">
    <citation type="submission" date="2020-07" db="EMBL/GenBank/DDBJ databases">
        <title>Novel species isolated from subtropical streams in China.</title>
        <authorList>
            <person name="Lu H."/>
        </authorList>
    </citation>
    <scope>NUCLEOTIDE SEQUENCE [LARGE SCALE GENOMIC DNA]</scope>
    <source>
        <strain evidence="7 8">LX47W</strain>
    </source>
</reference>
<dbReference type="GO" id="GO:0003677">
    <property type="term" value="F:DNA binding"/>
    <property type="evidence" value="ECO:0007669"/>
    <property type="project" value="UniProtKB-UniRule"/>
</dbReference>
<protein>
    <submittedName>
        <fullName evidence="7">TetR/AcrR family transcriptional regulator</fullName>
    </submittedName>
</protein>
<name>A0A7W2F6U7_9BURK</name>
<dbReference type="Proteomes" id="UP000573499">
    <property type="component" value="Unassembled WGS sequence"/>
</dbReference>
<dbReference type="RefSeq" id="WP_182151978.1">
    <property type="nucleotide sequence ID" value="NZ_JACEZU010000002.1"/>
</dbReference>
<dbReference type="AlphaFoldDB" id="A0A7W2F6U7"/>
<dbReference type="Pfam" id="PF13977">
    <property type="entry name" value="TetR_C_6"/>
    <property type="match status" value="1"/>
</dbReference>
<dbReference type="PROSITE" id="PS50977">
    <property type="entry name" value="HTH_TETR_2"/>
    <property type="match status" value="1"/>
</dbReference>
<organism evidence="7 8">
    <name type="scientific">Rugamonas apoptosis</name>
    <dbReference type="NCBI Taxonomy" id="2758570"/>
    <lineage>
        <taxon>Bacteria</taxon>
        <taxon>Pseudomonadati</taxon>
        <taxon>Pseudomonadota</taxon>
        <taxon>Betaproteobacteria</taxon>
        <taxon>Burkholderiales</taxon>
        <taxon>Oxalobacteraceae</taxon>
        <taxon>Telluria group</taxon>
        <taxon>Rugamonas</taxon>
    </lineage>
</organism>
<evidence type="ECO:0000256" key="2">
    <source>
        <dbReference type="ARBA" id="ARBA00023015"/>
    </source>
</evidence>
<keyword evidence="1" id="KW-0678">Repressor</keyword>
<keyword evidence="2" id="KW-0805">Transcription regulation</keyword>